<organism evidence="1 2">
    <name type="scientific">Babesia duncani</name>
    <dbReference type="NCBI Taxonomy" id="323732"/>
    <lineage>
        <taxon>Eukaryota</taxon>
        <taxon>Sar</taxon>
        <taxon>Alveolata</taxon>
        <taxon>Apicomplexa</taxon>
        <taxon>Aconoidasida</taxon>
        <taxon>Piroplasmida</taxon>
        <taxon>Babesiidae</taxon>
        <taxon>Babesia</taxon>
    </lineage>
</organism>
<proteinExistence type="predicted"/>
<dbReference type="RefSeq" id="XP_067804711.1">
    <property type="nucleotide sequence ID" value="XM_067945920.1"/>
</dbReference>
<evidence type="ECO:0000313" key="2">
    <source>
        <dbReference type="Proteomes" id="UP001214638"/>
    </source>
</evidence>
<comment type="caution">
    <text evidence="1">The sequence shown here is derived from an EMBL/GenBank/DDBJ whole genome shotgun (WGS) entry which is preliminary data.</text>
</comment>
<dbReference type="GeneID" id="94335170"/>
<name>A0AAD9PN75_9APIC</name>
<dbReference type="KEGG" id="bdw:94335170"/>
<gene>
    <name evidence="1" type="ORF">BdWA1_000872</name>
</gene>
<sequence>MTFSKDVLSLANTSFLLEAAQRNKIAEIERIVGNSQQSTNADPENTLVVDELHSWREERLNKLKVRISAEIPHFIVDEKSAARLRGTWSWHCGGANRRKANYRLVQFTQAPCEFTNSHLNNAQLCHFYHEEFTRCKQLNLLLSQLASRHLETKFIKIQATRAPFFTKKLGLQVLPTLMSVINGTVSHTFLGFQEFKGTIDSLLNTLGADITLESLRSALLKRNAITTEVCTKL</sequence>
<keyword evidence="2" id="KW-1185">Reference proteome</keyword>
<dbReference type="PANTHER" id="PTHR21148">
    <property type="entry name" value="THIOREDOXIN DOMAIN-CONTAINING PROTEIN 9"/>
    <property type="match status" value="1"/>
</dbReference>
<accession>A0AAD9PN75</accession>
<dbReference type="SUPFAM" id="SSF52833">
    <property type="entry name" value="Thioredoxin-like"/>
    <property type="match status" value="1"/>
</dbReference>
<dbReference type="AlphaFoldDB" id="A0AAD9PN75"/>
<protein>
    <submittedName>
        <fullName evidence="1">Bifunctional Phosducin-like/Thioredoxin-like superfamily</fullName>
    </submittedName>
</protein>
<dbReference type="EMBL" id="JALLKP010000001">
    <property type="protein sequence ID" value="KAK2197869.1"/>
    <property type="molecule type" value="Genomic_DNA"/>
</dbReference>
<evidence type="ECO:0000313" key="1">
    <source>
        <dbReference type="EMBL" id="KAK2197869.1"/>
    </source>
</evidence>
<dbReference type="InterPro" id="IPR036249">
    <property type="entry name" value="Thioredoxin-like_sf"/>
</dbReference>
<dbReference type="Gene3D" id="3.40.30.10">
    <property type="entry name" value="Glutaredoxin"/>
    <property type="match status" value="1"/>
</dbReference>
<reference evidence="1" key="1">
    <citation type="journal article" date="2023" name="Nat. Microbiol.">
        <title>Babesia duncani multi-omics identifies virulence factors and drug targets.</title>
        <authorList>
            <person name="Singh P."/>
            <person name="Lonardi S."/>
            <person name="Liang Q."/>
            <person name="Vydyam P."/>
            <person name="Khabirova E."/>
            <person name="Fang T."/>
            <person name="Gihaz S."/>
            <person name="Thekkiniath J."/>
            <person name="Munshi M."/>
            <person name="Abel S."/>
            <person name="Ciampossin L."/>
            <person name="Batugedara G."/>
            <person name="Gupta M."/>
            <person name="Lu X.M."/>
            <person name="Lenz T."/>
            <person name="Chakravarty S."/>
            <person name="Cornillot E."/>
            <person name="Hu Y."/>
            <person name="Ma W."/>
            <person name="Gonzalez L.M."/>
            <person name="Sanchez S."/>
            <person name="Estrada K."/>
            <person name="Sanchez-Flores A."/>
            <person name="Montero E."/>
            <person name="Harb O.S."/>
            <person name="Le Roch K.G."/>
            <person name="Mamoun C.B."/>
        </authorList>
    </citation>
    <scope>NUCLEOTIDE SEQUENCE</scope>
    <source>
        <strain evidence="1">WA1</strain>
    </source>
</reference>
<dbReference type="Proteomes" id="UP001214638">
    <property type="component" value="Unassembled WGS sequence"/>
</dbReference>